<gene>
    <name evidence="2" type="ORF">MNEG_4807</name>
</gene>
<evidence type="ECO:0000313" key="3">
    <source>
        <dbReference type="Proteomes" id="UP000054498"/>
    </source>
</evidence>
<dbReference type="RefSeq" id="XP_013902172.1">
    <property type="nucleotide sequence ID" value="XM_014046718.1"/>
</dbReference>
<dbReference type="KEGG" id="mng:MNEG_4807"/>
<keyword evidence="3" id="KW-1185">Reference proteome</keyword>
<name>A0A0D2JX07_9CHLO</name>
<accession>A0A0D2JX07</accession>
<dbReference type="EMBL" id="KK100904">
    <property type="protein sequence ID" value="KIZ03153.1"/>
    <property type="molecule type" value="Genomic_DNA"/>
</dbReference>
<dbReference type="OrthoDB" id="563462at2759"/>
<feature type="region of interest" description="Disordered" evidence="1">
    <location>
        <begin position="386"/>
        <end position="405"/>
    </location>
</feature>
<evidence type="ECO:0000256" key="1">
    <source>
        <dbReference type="SAM" id="MobiDB-lite"/>
    </source>
</evidence>
<protein>
    <submittedName>
        <fullName evidence="2">Uncharacterized protein</fullName>
    </submittedName>
</protein>
<dbReference type="Proteomes" id="UP000054498">
    <property type="component" value="Unassembled WGS sequence"/>
</dbReference>
<reference evidence="2 3" key="1">
    <citation type="journal article" date="2013" name="BMC Genomics">
        <title>Reconstruction of the lipid metabolism for the microalga Monoraphidium neglectum from its genome sequence reveals characteristics suitable for biofuel production.</title>
        <authorList>
            <person name="Bogen C."/>
            <person name="Al-Dilaimi A."/>
            <person name="Albersmeier A."/>
            <person name="Wichmann J."/>
            <person name="Grundmann M."/>
            <person name="Rupp O."/>
            <person name="Lauersen K.J."/>
            <person name="Blifernez-Klassen O."/>
            <person name="Kalinowski J."/>
            <person name="Goesmann A."/>
            <person name="Mussgnug J.H."/>
            <person name="Kruse O."/>
        </authorList>
    </citation>
    <scope>NUCLEOTIDE SEQUENCE [LARGE SCALE GENOMIC DNA]</scope>
    <source>
        <strain evidence="2 3">SAG 48.87</strain>
    </source>
</reference>
<dbReference type="GeneID" id="25737684"/>
<organism evidence="2 3">
    <name type="scientific">Monoraphidium neglectum</name>
    <dbReference type="NCBI Taxonomy" id="145388"/>
    <lineage>
        <taxon>Eukaryota</taxon>
        <taxon>Viridiplantae</taxon>
        <taxon>Chlorophyta</taxon>
        <taxon>core chlorophytes</taxon>
        <taxon>Chlorophyceae</taxon>
        <taxon>CS clade</taxon>
        <taxon>Sphaeropleales</taxon>
        <taxon>Selenastraceae</taxon>
        <taxon>Monoraphidium</taxon>
    </lineage>
</organism>
<sequence>MREVHQNSACRPFFFMWRDMMQLAGEGHDPEQLLGVSHAVWLSRRYQCLVQRFMVLQLEEAGAAAPQGGALGEAAWAATLSAVEARSWRPVLPGVCEGCGEVCFPSSYSISKFLGAPTPDARIMDFYYKYCGDTEIPGPGEDPWWQYIAAEVDVRQYSRGCHEALAERLLRPTPASSPLTADKASKGSRGMSWLVHTAEAALREDAAAAGGLSEWERLMLQSFLSFATCFQCVTLDECFMSFDAAYGAVTAAAARGLKPDEARAAGFSACMTILDMAAANLAVRHKSGRSDLLLQHGPLSSSVQFEQLYKSMLDPGKGGELYNILALLRRPPSAPVTDADPIRRAGLLPRLRATASSAWIAKLSDDGDSHGLTHLALALGGGTAAAAGEGGASEGGRRPLPPPSDRRLLSEAMSQLCELSDGLDGALECLCMLPGPLPPAAVAAVLRRAWQEEDAPSVWSACKSVNAWRNAAASAQAAATLDELFLKWVEQQEQQQNQQHYHHQQQQEQQQQQQRWRCGYISMVKGLAASYALLRAAPSQAVAGVLLRLPVSGLQLALALRQVCGDRTAAGPVAESLIGAACAADRLAVAMLLLRVAWSNGTLGPTTCGRAVGALACRAAMLPDAQVRARFALGLLQLARDGTLPPGFTGRASAVAEERLQRRRLLPGAPVALPHAAAAELLRLVAEDNSTAAADVVAAFEFVTSTPGGGLSLSAIGTASLSAVVAAFAAQGKHEAAWQLVQQAGGSSSTGAAAGDGASSSLLAQLVAVWESLPTHCLPAPVLRAAADAVATAGSAPLAGRLLGLLAAAEGSSLAAAALSLSDAALMAHLLTQLDAGARSAAALGAAADLAEAIVEADRQLPQGTWARVLALCSGGSAAGARLALLAHDQLLSEAAAAIEAAERSSGSNESGAAAGQPLADALLAALASPLVSGESGCADGASAAAAAAAAEAEPQEQQQLTAGWAAAAQRADNLRAQLAALCAEAAEGSPGHWLRFPSGCGRQDEAAARRLAVLLCASSGLAGAAVQMYQEFRQAGGQPELEGGLLEAALAAAHDAGPELATGSAAPTAILRTAQSLCPPGTTWVPGAPIAWRAFFATLTSSEANSANGGEREAAAAAVGAVEALLLDSDALWSAGGQVAALPSEAVAEGLRALVPWAPSAPVGAAAAARRLLTTCIATLRPGLPAADAGIYLAAAAVLAATGDAAGAVKLLAPLISGTNEQAFAAACGSSCDSSIAQQQQQQQQQQQVAAELLRLLPPGRRAAAAAPVLRLLAAGGVGAVTSPALVEALTGEDLDAAAEADLAEAFGGVFVEALMVAAFEGLPALGGGDNGSAQDGDAAASLALRAGPGAAGGDEGSSRDAALRDLLRVID</sequence>
<dbReference type="STRING" id="145388.A0A0D2JX07"/>
<evidence type="ECO:0000313" key="2">
    <source>
        <dbReference type="EMBL" id="KIZ03153.1"/>
    </source>
</evidence>
<proteinExistence type="predicted"/>